<dbReference type="EMBL" id="CP075585">
    <property type="protein sequence ID" value="QZA59289.1"/>
    <property type="molecule type" value="Genomic_DNA"/>
</dbReference>
<dbReference type="EMBL" id="CP075585">
    <property type="protein sequence ID" value="QZA59293.1"/>
    <property type="molecule type" value="Genomic_DNA"/>
</dbReference>
<evidence type="ECO:0000313" key="3">
    <source>
        <dbReference type="Proteomes" id="UP000822862"/>
    </source>
</evidence>
<proteinExistence type="predicted"/>
<dbReference type="Proteomes" id="UP000822862">
    <property type="component" value="Chromosome"/>
</dbReference>
<keyword evidence="3" id="KW-1185">Reference proteome</keyword>
<dbReference type="RefSeq" id="WP_194845201.1">
    <property type="nucleotide sequence ID" value="NZ_CP075585.1"/>
</dbReference>
<organism evidence="2 3">
    <name type="scientific">Candidatus Rhabdochlamydia porcellionis</name>
    <dbReference type="NCBI Taxonomy" id="225148"/>
    <lineage>
        <taxon>Bacteria</taxon>
        <taxon>Pseudomonadati</taxon>
        <taxon>Chlamydiota</taxon>
        <taxon>Chlamydiia</taxon>
        <taxon>Parachlamydiales</taxon>
        <taxon>Candidatus Rhabdochlamydiaceae</taxon>
        <taxon>Candidatus Rhabdochlamydia</taxon>
    </lineage>
</organism>
<evidence type="ECO:0000313" key="1">
    <source>
        <dbReference type="EMBL" id="QZA59289.1"/>
    </source>
</evidence>
<name>A0ABX8Z1I2_9BACT</name>
<accession>A0ABX8Z1I2</accession>
<protein>
    <submittedName>
        <fullName evidence="2">Uncharacterized protein</fullName>
    </submittedName>
</protein>
<reference evidence="2 3" key="2">
    <citation type="submission" date="2021-05" db="EMBL/GenBank/DDBJ databases">
        <title>Ecology and evolution of chlamydial symbionts of arthropods.</title>
        <authorList>
            <person name="Halter T."/>
            <person name="Sixt B.S."/>
            <person name="Toenshoff E.R."/>
            <person name="Koestlbacher S."/>
            <person name="Schulz F."/>
            <person name="Kostanjsek R."/>
            <person name="Collingro A."/>
            <person name="Hendrickx F."/>
            <person name="Horn M."/>
        </authorList>
    </citation>
    <scope>NUCLEOTIDE SEQUENCE [LARGE SCALE GENOMIC DNA]</scope>
    <source>
        <strain evidence="2 3">15C</strain>
    </source>
</reference>
<reference evidence="2 3" key="1">
    <citation type="submission" date="2020-01" db="EMBL/GenBank/DDBJ databases">
        <authorList>
            <person name="Sixt B."/>
            <person name="Schulz F."/>
            <person name="Kostanjsek R."/>
            <person name="Koestlbacher S."/>
            <person name="Collingro A."/>
            <person name="Toenshoff E."/>
            <person name="Horn M."/>
        </authorList>
    </citation>
    <scope>NUCLEOTIDE SEQUENCE [LARGE SCALE GENOMIC DNA]</scope>
    <source>
        <strain evidence="2 3">15C</strain>
    </source>
</reference>
<gene>
    <name evidence="1" type="ORF">RHAB15C_0001175</name>
    <name evidence="2" type="ORF">RHAB15C_0001179</name>
</gene>
<sequence>MGGVFAAGQKALDKAFSTMDSILRATLPRANQTLENSDQALENVNQTLKNTNELISDFKGIPGHLTETAKEVGAVTKMGI</sequence>
<evidence type="ECO:0000313" key="2">
    <source>
        <dbReference type="EMBL" id="QZA59293.1"/>
    </source>
</evidence>